<dbReference type="PANTHER" id="PTHR11360:SF290">
    <property type="entry name" value="MONOCARBOXYLATE MFS PERMEASE"/>
    <property type="match status" value="1"/>
</dbReference>
<evidence type="ECO:0000259" key="3">
    <source>
        <dbReference type="PROSITE" id="PS50850"/>
    </source>
</evidence>
<organism evidence="4">
    <name type="scientific">marine metagenome</name>
    <dbReference type="NCBI Taxonomy" id="408172"/>
    <lineage>
        <taxon>unclassified sequences</taxon>
        <taxon>metagenomes</taxon>
        <taxon>ecological metagenomes</taxon>
    </lineage>
</organism>
<feature type="transmembrane region" description="Helical" evidence="2">
    <location>
        <begin position="124"/>
        <end position="143"/>
    </location>
</feature>
<feature type="transmembrane region" description="Helical" evidence="2">
    <location>
        <begin position="293"/>
        <end position="316"/>
    </location>
</feature>
<feature type="transmembrane region" description="Helical" evidence="2">
    <location>
        <begin position="386"/>
        <end position="405"/>
    </location>
</feature>
<feature type="transmembrane region" description="Helical" evidence="2">
    <location>
        <begin position="68"/>
        <end position="92"/>
    </location>
</feature>
<proteinExistence type="predicted"/>
<keyword evidence="2" id="KW-1133">Transmembrane helix</keyword>
<dbReference type="Gene3D" id="1.20.1250.20">
    <property type="entry name" value="MFS general substrate transporter like domains"/>
    <property type="match status" value="2"/>
</dbReference>
<dbReference type="PROSITE" id="PS50850">
    <property type="entry name" value="MFS"/>
    <property type="match status" value="1"/>
</dbReference>
<sequence length="444" mass="48228">VRSKVRLQEANTQPSRKNPQEPLRHGMYYGWVIVWITVVSAIASGVNVNPTIGVFVKPLTDEFGWSRSVIAGAVAVGTILGGVLALAIGPIIDRFGARWILFIGFLLMGGLLIALSGIHNLWQFYAIIIMTRLLLQGIINLTNQTVLAKWFVRKRGRALAYGNLGQRFGQGAVPFAAQMIITAASWRIAAAAMGFFVWGLTLIPVLLWMRRQPEDMGLHPDGGQHPDQMDIRAISNSIDTQASSEIHFTLTQALRTKTFYVLLATLCLTSFVNTGVNFNLIPYLSDQGLTDSQAVTILLIWSFTGIPAALLSGLLVERLSVQWVIVGFQAGMIIGTVLLLSVDILWIGVVFALVHGASFAGSLLAQQVILADYYGSAHLGALRGVVLPWQMAANAVGPLAATLVFDIRGGYTAILWVYVVIQSVVLLALLRANPPKLHNTSTIH</sequence>
<dbReference type="Pfam" id="PF07690">
    <property type="entry name" value="MFS_1"/>
    <property type="match status" value="1"/>
</dbReference>
<dbReference type="InterPro" id="IPR020846">
    <property type="entry name" value="MFS_dom"/>
</dbReference>
<name>A0A382BRD4_9ZZZZ</name>
<evidence type="ECO:0000256" key="2">
    <source>
        <dbReference type="SAM" id="Phobius"/>
    </source>
</evidence>
<dbReference type="InterPro" id="IPR011701">
    <property type="entry name" value="MFS"/>
</dbReference>
<evidence type="ECO:0000313" key="4">
    <source>
        <dbReference type="EMBL" id="SVB15633.1"/>
    </source>
</evidence>
<dbReference type="InterPro" id="IPR036259">
    <property type="entry name" value="MFS_trans_sf"/>
</dbReference>
<reference evidence="4" key="1">
    <citation type="submission" date="2018-05" db="EMBL/GenBank/DDBJ databases">
        <authorList>
            <person name="Lanie J.A."/>
            <person name="Ng W.-L."/>
            <person name="Kazmierczak K.M."/>
            <person name="Andrzejewski T.M."/>
            <person name="Davidsen T.M."/>
            <person name="Wayne K.J."/>
            <person name="Tettelin H."/>
            <person name="Glass J.I."/>
            <person name="Rusch D."/>
            <person name="Podicherti R."/>
            <person name="Tsui H.-C.T."/>
            <person name="Winkler M.E."/>
        </authorList>
    </citation>
    <scope>NUCLEOTIDE SEQUENCE</scope>
</reference>
<feature type="transmembrane region" description="Helical" evidence="2">
    <location>
        <begin position="164"/>
        <end position="182"/>
    </location>
</feature>
<protein>
    <recommendedName>
        <fullName evidence="3">Major facilitator superfamily (MFS) profile domain-containing protein</fullName>
    </recommendedName>
</protein>
<feature type="transmembrane region" description="Helical" evidence="2">
    <location>
        <begin position="411"/>
        <end position="430"/>
    </location>
</feature>
<dbReference type="InterPro" id="IPR050327">
    <property type="entry name" value="Proton-linked_MCT"/>
</dbReference>
<gene>
    <name evidence="4" type="ORF">METZ01_LOCUS168487</name>
</gene>
<feature type="transmembrane region" description="Helical" evidence="2">
    <location>
        <begin position="259"/>
        <end position="281"/>
    </location>
</feature>
<dbReference type="SUPFAM" id="SSF103473">
    <property type="entry name" value="MFS general substrate transporter"/>
    <property type="match status" value="1"/>
</dbReference>
<keyword evidence="2" id="KW-0812">Transmembrane</keyword>
<dbReference type="GO" id="GO:0022857">
    <property type="term" value="F:transmembrane transporter activity"/>
    <property type="evidence" value="ECO:0007669"/>
    <property type="project" value="InterPro"/>
</dbReference>
<keyword evidence="2" id="KW-0472">Membrane</keyword>
<feature type="transmembrane region" description="Helical" evidence="2">
    <location>
        <begin position="346"/>
        <end position="365"/>
    </location>
</feature>
<feature type="non-terminal residue" evidence="4">
    <location>
        <position position="1"/>
    </location>
</feature>
<feature type="region of interest" description="Disordered" evidence="1">
    <location>
        <begin position="1"/>
        <end position="21"/>
    </location>
</feature>
<feature type="transmembrane region" description="Helical" evidence="2">
    <location>
        <begin position="323"/>
        <end position="340"/>
    </location>
</feature>
<feature type="transmembrane region" description="Helical" evidence="2">
    <location>
        <begin position="188"/>
        <end position="209"/>
    </location>
</feature>
<feature type="domain" description="Major facilitator superfamily (MFS) profile" evidence="3">
    <location>
        <begin position="33"/>
        <end position="437"/>
    </location>
</feature>
<dbReference type="PANTHER" id="PTHR11360">
    <property type="entry name" value="MONOCARBOXYLATE TRANSPORTER"/>
    <property type="match status" value="1"/>
</dbReference>
<evidence type="ECO:0000256" key="1">
    <source>
        <dbReference type="SAM" id="MobiDB-lite"/>
    </source>
</evidence>
<dbReference type="AlphaFoldDB" id="A0A382BRD4"/>
<dbReference type="EMBL" id="UINC01030743">
    <property type="protein sequence ID" value="SVB15633.1"/>
    <property type="molecule type" value="Genomic_DNA"/>
</dbReference>
<accession>A0A382BRD4</accession>
<feature type="transmembrane region" description="Helical" evidence="2">
    <location>
        <begin position="26"/>
        <end position="48"/>
    </location>
</feature>
<feature type="transmembrane region" description="Helical" evidence="2">
    <location>
        <begin position="99"/>
        <end position="118"/>
    </location>
</feature>